<dbReference type="EMBL" id="OCNJ01000007">
    <property type="protein sequence ID" value="SOD97714.1"/>
    <property type="molecule type" value="Genomic_DNA"/>
</dbReference>
<evidence type="ECO:0000313" key="2">
    <source>
        <dbReference type="Proteomes" id="UP000219621"/>
    </source>
</evidence>
<proteinExistence type="predicted"/>
<keyword evidence="2" id="KW-1185">Reference proteome</keyword>
<gene>
    <name evidence="1" type="ORF">SAMN05421508_10758</name>
</gene>
<dbReference type="InterPro" id="IPR035093">
    <property type="entry name" value="RelE/ParE_toxin_dom_sf"/>
</dbReference>
<reference evidence="1 2" key="1">
    <citation type="submission" date="2017-09" db="EMBL/GenBank/DDBJ databases">
        <authorList>
            <person name="Ehlers B."/>
            <person name="Leendertz F.H."/>
        </authorList>
    </citation>
    <scope>NUCLEOTIDE SEQUENCE [LARGE SCALE GENOMIC DNA]</scope>
    <source>
        <strain evidence="1 2">USBA 140</strain>
    </source>
</reference>
<dbReference type="Proteomes" id="UP000219621">
    <property type="component" value="Unassembled WGS sequence"/>
</dbReference>
<dbReference type="RefSeq" id="WP_097280172.1">
    <property type="nucleotide sequence ID" value="NZ_OCNJ01000007.1"/>
</dbReference>
<protein>
    <submittedName>
        <fullName evidence="1">ParE toxin of type II toxin-antitoxin system, parDE</fullName>
    </submittedName>
</protein>
<organism evidence="1 2">
    <name type="scientific">Caenispirillum bisanense</name>
    <dbReference type="NCBI Taxonomy" id="414052"/>
    <lineage>
        <taxon>Bacteria</taxon>
        <taxon>Pseudomonadati</taxon>
        <taxon>Pseudomonadota</taxon>
        <taxon>Alphaproteobacteria</taxon>
        <taxon>Rhodospirillales</taxon>
        <taxon>Novispirillaceae</taxon>
        <taxon>Caenispirillum</taxon>
    </lineage>
</organism>
<name>A0A286GRZ9_9PROT</name>
<sequence>MTQVVWSAAARADVVRILRFNVAAKGAERALHLQLRLIEYVSQLEPRRAVSFAKHLKYRSPDGYIAICRANGDELLLIGLFHEREDWTALLARRLAKPDPA</sequence>
<dbReference type="Gene3D" id="3.30.2310.20">
    <property type="entry name" value="RelE-like"/>
    <property type="match status" value="1"/>
</dbReference>
<dbReference type="AlphaFoldDB" id="A0A286GRZ9"/>
<evidence type="ECO:0000313" key="1">
    <source>
        <dbReference type="EMBL" id="SOD97714.1"/>
    </source>
</evidence>
<accession>A0A286GRZ9</accession>
<dbReference type="OrthoDB" id="595470at2"/>